<evidence type="ECO:0000313" key="2">
    <source>
        <dbReference type="Proteomes" id="UP000007174"/>
    </source>
</evidence>
<dbReference type="HOGENOM" id="CLU_2960743_0_0_1"/>
<protein>
    <submittedName>
        <fullName evidence="1">Uncharacterized protein</fullName>
    </submittedName>
</protein>
<reference evidence="2" key="1">
    <citation type="journal article" date="2012" name="Nat. Genet.">
        <title>Lifestyle transitions in plant pathogenic Colletotrichum fungi deciphered by genome and transcriptome analyses.</title>
        <authorList>
            <person name="O'Connell R.J."/>
            <person name="Thon M.R."/>
            <person name="Hacquard S."/>
            <person name="Amyotte S.G."/>
            <person name="Kleemann J."/>
            <person name="Torres M.F."/>
            <person name="Damm U."/>
            <person name="Buiate E.A."/>
            <person name="Epstein L."/>
            <person name="Alkan N."/>
            <person name="Altmueller J."/>
            <person name="Alvarado-Balderrama L."/>
            <person name="Bauser C.A."/>
            <person name="Becker C."/>
            <person name="Birren B.W."/>
            <person name="Chen Z."/>
            <person name="Choi J."/>
            <person name="Crouch J.A."/>
            <person name="Duvick J.P."/>
            <person name="Farman M.A."/>
            <person name="Gan P."/>
            <person name="Heiman D."/>
            <person name="Henrissat B."/>
            <person name="Howard R.J."/>
            <person name="Kabbage M."/>
            <person name="Koch C."/>
            <person name="Kracher B."/>
            <person name="Kubo Y."/>
            <person name="Law A.D."/>
            <person name="Lebrun M.-H."/>
            <person name="Lee Y.-H."/>
            <person name="Miyara I."/>
            <person name="Moore N."/>
            <person name="Neumann U."/>
            <person name="Nordstroem K."/>
            <person name="Panaccione D.G."/>
            <person name="Panstruga R."/>
            <person name="Place M."/>
            <person name="Proctor R.H."/>
            <person name="Prusky D."/>
            <person name="Rech G."/>
            <person name="Reinhardt R."/>
            <person name="Rollins J.A."/>
            <person name="Rounsley S."/>
            <person name="Schardl C.L."/>
            <person name="Schwartz D.C."/>
            <person name="Shenoy N."/>
            <person name="Shirasu K."/>
            <person name="Sikhakolli U.R."/>
            <person name="Stueber K."/>
            <person name="Sukno S.A."/>
            <person name="Sweigard J.A."/>
            <person name="Takano Y."/>
            <person name="Takahara H."/>
            <person name="Trail F."/>
            <person name="van der Does H.C."/>
            <person name="Voll L.M."/>
            <person name="Will I."/>
            <person name="Young S."/>
            <person name="Zeng Q."/>
            <person name="Zhang J."/>
            <person name="Zhou S."/>
            <person name="Dickman M.B."/>
            <person name="Schulze-Lefert P."/>
            <person name="Ver Loren van Themaat E."/>
            <person name="Ma L.-J."/>
            <person name="Vaillancourt L.J."/>
        </authorList>
    </citation>
    <scope>NUCLEOTIDE SEQUENCE [LARGE SCALE GENOMIC DNA]</scope>
    <source>
        <strain evidence="2">IMI 349063</strain>
    </source>
</reference>
<dbReference type="SUPFAM" id="SSF48264">
    <property type="entry name" value="Cytochrome P450"/>
    <property type="match status" value="1"/>
</dbReference>
<name>H1VN76_COLHI</name>
<dbReference type="InterPro" id="IPR036396">
    <property type="entry name" value="Cyt_P450_sf"/>
</dbReference>
<dbReference type="GO" id="GO:0020037">
    <property type="term" value="F:heme binding"/>
    <property type="evidence" value="ECO:0007669"/>
    <property type="project" value="InterPro"/>
</dbReference>
<proteinExistence type="predicted"/>
<dbReference type="Gene3D" id="1.10.630.10">
    <property type="entry name" value="Cytochrome P450"/>
    <property type="match status" value="1"/>
</dbReference>
<dbReference type="AlphaFoldDB" id="H1VN76"/>
<gene>
    <name evidence="1" type="ORF">CH063_11889</name>
</gene>
<sequence>MTQHGSYSEMKLILARLIWNFDMELAAESRNWAEKQKIFILWDKGPLRVRLTPVIRTTS</sequence>
<dbReference type="EMBL" id="CACQ02004855">
    <property type="protein sequence ID" value="CCF41680.1"/>
    <property type="molecule type" value="Genomic_DNA"/>
</dbReference>
<dbReference type="VEuPathDB" id="FungiDB:CH63R_07636"/>
<dbReference type="GO" id="GO:0004497">
    <property type="term" value="F:monooxygenase activity"/>
    <property type="evidence" value="ECO:0007669"/>
    <property type="project" value="InterPro"/>
</dbReference>
<dbReference type="GO" id="GO:0016705">
    <property type="term" value="F:oxidoreductase activity, acting on paired donors, with incorporation or reduction of molecular oxygen"/>
    <property type="evidence" value="ECO:0007669"/>
    <property type="project" value="InterPro"/>
</dbReference>
<evidence type="ECO:0000313" key="1">
    <source>
        <dbReference type="EMBL" id="CCF41680.1"/>
    </source>
</evidence>
<accession>H1VN76</accession>
<dbReference type="GO" id="GO:0005506">
    <property type="term" value="F:iron ion binding"/>
    <property type="evidence" value="ECO:0007669"/>
    <property type="project" value="InterPro"/>
</dbReference>
<organism evidence="1 2">
    <name type="scientific">Colletotrichum higginsianum (strain IMI 349063)</name>
    <name type="common">Crucifer anthracnose fungus</name>
    <dbReference type="NCBI Taxonomy" id="759273"/>
    <lineage>
        <taxon>Eukaryota</taxon>
        <taxon>Fungi</taxon>
        <taxon>Dikarya</taxon>
        <taxon>Ascomycota</taxon>
        <taxon>Pezizomycotina</taxon>
        <taxon>Sordariomycetes</taxon>
        <taxon>Hypocreomycetidae</taxon>
        <taxon>Glomerellales</taxon>
        <taxon>Glomerellaceae</taxon>
        <taxon>Colletotrichum</taxon>
        <taxon>Colletotrichum destructivum species complex</taxon>
    </lineage>
</organism>
<dbReference type="Proteomes" id="UP000007174">
    <property type="component" value="Unassembled WGS sequence"/>
</dbReference>